<dbReference type="Gene3D" id="3.90.650.10">
    <property type="entry name" value="PurM-like C-terminal domain"/>
    <property type="match status" value="1"/>
</dbReference>
<dbReference type="PANTHER" id="PTHR30270">
    <property type="entry name" value="THIAMINE-MONOPHOSPHATE KINASE"/>
    <property type="match status" value="1"/>
</dbReference>
<feature type="binding site" evidence="2">
    <location>
        <position position="84"/>
    </location>
    <ligand>
        <name>Mg(2+)</name>
        <dbReference type="ChEBI" id="CHEBI:18420"/>
        <label>3</label>
    </ligand>
</feature>
<feature type="binding site" evidence="2">
    <location>
        <position position="107"/>
    </location>
    <ligand>
        <name>substrate</name>
    </ligand>
</feature>
<dbReference type="NCBIfam" id="TIGR01379">
    <property type="entry name" value="thiL"/>
    <property type="match status" value="1"/>
</dbReference>
<dbReference type="GO" id="GO:0009228">
    <property type="term" value="P:thiamine biosynthetic process"/>
    <property type="evidence" value="ECO:0007669"/>
    <property type="project" value="UniProtKB-KW"/>
</dbReference>
<dbReference type="GO" id="GO:0005524">
    <property type="term" value="F:ATP binding"/>
    <property type="evidence" value="ECO:0007669"/>
    <property type="project" value="UniProtKB-UniRule"/>
</dbReference>
<evidence type="ECO:0000313" key="5">
    <source>
        <dbReference type="Proteomes" id="UP000199403"/>
    </source>
</evidence>
<feature type="binding site" evidence="2">
    <location>
        <position position="283"/>
    </location>
    <ligand>
        <name>Mg(2+)</name>
        <dbReference type="ChEBI" id="CHEBI:18420"/>
        <label>5</label>
    </ligand>
</feature>
<feature type="binding site" evidence="2">
    <location>
        <position position="129"/>
    </location>
    <ligand>
        <name>Mg(2+)</name>
        <dbReference type="ChEBI" id="CHEBI:18420"/>
        <label>3</label>
    </ligand>
</feature>
<feature type="binding site" evidence="2">
    <location>
        <position position="98"/>
    </location>
    <ligand>
        <name>Mg(2+)</name>
        <dbReference type="ChEBI" id="CHEBI:18420"/>
        <label>4</label>
    </ligand>
</feature>
<feature type="binding site" evidence="2">
    <location>
        <position position="99"/>
    </location>
    <ligand>
        <name>Mg(2+)</name>
        <dbReference type="ChEBI" id="CHEBI:18420"/>
        <label>1</label>
    </ligand>
</feature>
<keyword evidence="2" id="KW-0547">Nucleotide-binding</keyword>
<dbReference type="PANTHER" id="PTHR30270:SF0">
    <property type="entry name" value="THIAMINE-MONOPHOSPHATE KINASE"/>
    <property type="match status" value="1"/>
</dbReference>
<dbReference type="Proteomes" id="UP000199403">
    <property type="component" value="Unassembled WGS sequence"/>
</dbReference>
<feature type="binding site" evidence="2">
    <location>
        <position position="129"/>
    </location>
    <ligand>
        <name>Mg(2+)</name>
        <dbReference type="ChEBI" id="CHEBI:18420"/>
        <label>4</label>
    </ligand>
</feature>
<dbReference type="GO" id="GO:0009030">
    <property type="term" value="F:thiamine-phosphate kinase activity"/>
    <property type="evidence" value="ECO:0007669"/>
    <property type="project" value="UniProtKB-UniRule"/>
</dbReference>
<dbReference type="SUPFAM" id="SSF55326">
    <property type="entry name" value="PurM N-terminal domain-like"/>
    <property type="match status" value="1"/>
</dbReference>
<dbReference type="InterPro" id="IPR006283">
    <property type="entry name" value="ThiL-like"/>
</dbReference>
<feature type="domain" description="PurM-like N-terminal" evidence="3">
    <location>
        <begin position="82"/>
        <end position="194"/>
    </location>
</feature>
<feature type="binding site" evidence="2">
    <location>
        <position position="280"/>
    </location>
    <ligand>
        <name>Mg(2+)</name>
        <dbReference type="ChEBI" id="CHEBI:18420"/>
        <label>3</label>
    </ligand>
</feature>
<feature type="binding site" evidence="2">
    <location>
        <position position="333"/>
    </location>
    <ligand>
        <name>substrate</name>
    </ligand>
</feature>
<dbReference type="UniPathway" id="UPA00060">
    <property type="reaction ID" value="UER00142"/>
</dbReference>
<comment type="similarity">
    <text evidence="2">Belongs to the thiamine-monophosphate kinase family.</text>
</comment>
<dbReference type="InterPro" id="IPR036676">
    <property type="entry name" value="PurM-like_C_sf"/>
</dbReference>
<feature type="binding site" evidence="2">
    <location>
        <begin position="176"/>
        <end position="177"/>
    </location>
    <ligand>
        <name>ATP</name>
        <dbReference type="ChEBI" id="CHEBI:30616"/>
    </ligand>
</feature>
<accession>A0A1H7BCC7</accession>
<feature type="binding site" evidence="2">
    <location>
        <position position="282"/>
    </location>
    <ligand>
        <name>ATP</name>
        <dbReference type="ChEBI" id="CHEBI:30616"/>
    </ligand>
</feature>
<comment type="function">
    <text evidence="2">Catalyzes the ATP-dependent phosphorylation of thiamine-monophosphate (TMP) to form thiamine-pyrophosphate (TPP), the active form of vitamin B1.</text>
</comment>
<keyword evidence="5" id="KW-1185">Reference proteome</keyword>
<feature type="binding site" evidence="2">
    <location>
        <position position="203"/>
    </location>
    <ligand>
        <name>ATP</name>
        <dbReference type="ChEBI" id="CHEBI:30616"/>
    </ligand>
</feature>
<feature type="binding site" evidence="2">
    <location>
        <position position="129"/>
    </location>
    <ligand>
        <name>Mg(2+)</name>
        <dbReference type="ChEBI" id="CHEBI:18420"/>
        <label>2</label>
    </ligand>
</feature>
<comment type="pathway">
    <text evidence="2">Cofactor biosynthesis; thiamine diphosphate biosynthesis; thiamine diphosphate from thiamine phosphate: step 1/1.</text>
</comment>
<feature type="binding site" evidence="2">
    <location>
        <position position="84"/>
    </location>
    <ligand>
        <name>Mg(2+)</name>
        <dbReference type="ChEBI" id="CHEBI:18420"/>
        <label>4</label>
    </ligand>
</feature>
<organism evidence="4 5">
    <name type="scientific">Cyclobacterium xiamenense</name>
    <dbReference type="NCBI Taxonomy" id="1297121"/>
    <lineage>
        <taxon>Bacteria</taxon>
        <taxon>Pseudomonadati</taxon>
        <taxon>Bacteroidota</taxon>
        <taxon>Cytophagia</taxon>
        <taxon>Cytophagales</taxon>
        <taxon>Cyclobacteriaceae</taxon>
        <taxon>Cyclobacterium</taxon>
    </lineage>
</organism>
<feature type="binding site" evidence="2">
    <location>
        <position position="100"/>
    </location>
    <ligand>
        <name>Mg(2+)</name>
        <dbReference type="ChEBI" id="CHEBI:18420"/>
        <label>2</label>
    </ligand>
</feature>
<dbReference type="HAMAP" id="MF_02128">
    <property type="entry name" value="TMP_kinase"/>
    <property type="match status" value="1"/>
</dbReference>
<evidence type="ECO:0000256" key="2">
    <source>
        <dbReference type="HAMAP-Rule" id="MF_02128"/>
    </source>
</evidence>
<keyword evidence="1 2" id="KW-0784">Thiamine biosynthesis</keyword>
<keyword evidence="2" id="KW-0460">Magnesium</keyword>
<feature type="binding site" evidence="2">
    <location>
        <position position="100"/>
    </location>
    <ligand>
        <name>Mg(2+)</name>
        <dbReference type="ChEBI" id="CHEBI:18420"/>
        <label>1</label>
    </ligand>
</feature>
<feature type="binding site" evidence="2">
    <location>
        <position position="177"/>
    </location>
    <ligand>
        <name>Mg(2+)</name>
        <dbReference type="ChEBI" id="CHEBI:18420"/>
        <label>1</label>
    </ligand>
</feature>
<keyword evidence="2" id="KW-0479">Metal-binding</keyword>
<comment type="miscellaneous">
    <text evidence="2">Reaction mechanism of ThiL seems to utilize a direct, inline transfer of the gamma-phosphate of ATP to TMP rather than a phosphorylated enzyme intermediate.</text>
</comment>
<sequence>MRVRVTQLRARRTLPVGVARNLIVFLRFVSAGAGKRRRRIWTIQCMEKEKRTEIGNIGEFGLIDTIRETVTLYQPGTLKGIGDDAAVLGPTDLVRVVTTDMLLEGVHFDLSYTPLTHLGFKAVAVNVSDVAAMNAVPTQLTVSLALSNRFSVEAVAAIYEGINLAAAHYKVDVVGGDTTASRSGLVISVTAIGEAKQEEICYRSGAKVNDIICVTGDLGGAFMGLQVLEREKQVFLADPNMQPRLDAYPYVTGRQLRPDARMDIVHELRELGLVPSSMIDVSDGLASELFHICQASDVGVAIYEDKLPIDKQTYDTAFEFNMDPITSVLNGGEDYELLFTIDQKDFPKLEKHPDIHFIGHVTAAAEGKLLITKSQTAVPLKAQGWKHF</sequence>
<proteinExistence type="inferred from homology"/>
<gene>
    <name evidence="2" type="primary">thiL</name>
    <name evidence="4" type="ORF">SAMN05192553_11153</name>
</gene>
<dbReference type="STRING" id="1416801.SAMN05192553_11153"/>
<dbReference type="EC" id="2.7.4.16" evidence="2"/>
<dbReference type="EMBL" id="FNZH01000011">
    <property type="protein sequence ID" value="SEJ75321.1"/>
    <property type="molecule type" value="Genomic_DNA"/>
</dbReference>
<protein>
    <recommendedName>
        <fullName evidence="2">Thiamine-monophosphate kinase</fullName>
        <shortName evidence="2">TMP kinase</shortName>
        <shortName evidence="2">Thiamine-phosphate kinase</shortName>
        <ecNumber evidence="2">2.7.4.16</ecNumber>
    </recommendedName>
</protein>
<name>A0A1H7BCC7_9BACT</name>
<keyword evidence="2" id="KW-0808">Transferase</keyword>
<dbReference type="GO" id="GO:0000287">
    <property type="term" value="F:magnesium ion binding"/>
    <property type="evidence" value="ECO:0007669"/>
    <property type="project" value="UniProtKB-UniRule"/>
</dbReference>
<evidence type="ECO:0000256" key="1">
    <source>
        <dbReference type="ARBA" id="ARBA00022977"/>
    </source>
</evidence>
<dbReference type="InterPro" id="IPR036921">
    <property type="entry name" value="PurM-like_N_sf"/>
</dbReference>
<feature type="binding site" evidence="2">
    <location>
        <position position="385"/>
    </location>
    <ligand>
        <name>substrate</name>
    </ligand>
</feature>
<dbReference type="InterPro" id="IPR016188">
    <property type="entry name" value="PurM-like_N"/>
</dbReference>
<comment type="catalytic activity">
    <reaction evidence="2">
        <text>thiamine phosphate + ATP = thiamine diphosphate + ADP</text>
        <dbReference type="Rhea" id="RHEA:15913"/>
        <dbReference type="ChEBI" id="CHEBI:30616"/>
        <dbReference type="ChEBI" id="CHEBI:37575"/>
        <dbReference type="ChEBI" id="CHEBI:58937"/>
        <dbReference type="ChEBI" id="CHEBI:456216"/>
        <dbReference type="EC" id="2.7.4.16"/>
    </reaction>
</comment>
<evidence type="ECO:0000313" key="4">
    <source>
        <dbReference type="EMBL" id="SEJ75321.1"/>
    </source>
</evidence>
<dbReference type="AlphaFoldDB" id="A0A1H7BCC7"/>
<dbReference type="Gene3D" id="3.30.1330.10">
    <property type="entry name" value="PurM-like, N-terminal domain"/>
    <property type="match status" value="1"/>
</dbReference>
<dbReference type="GO" id="GO:0009229">
    <property type="term" value="P:thiamine diphosphate biosynthetic process"/>
    <property type="evidence" value="ECO:0007669"/>
    <property type="project" value="UniProtKB-UniRule"/>
</dbReference>
<dbReference type="CDD" id="cd02194">
    <property type="entry name" value="ThiL"/>
    <property type="match status" value="1"/>
</dbReference>
<keyword evidence="2" id="KW-0067">ATP-binding</keyword>
<evidence type="ECO:0000259" key="3">
    <source>
        <dbReference type="Pfam" id="PF00586"/>
    </source>
</evidence>
<feature type="binding site" evidence="2">
    <location>
        <position position="159"/>
    </location>
    <ligand>
        <name>ATP</name>
        <dbReference type="ChEBI" id="CHEBI:30616"/>
    </ligand>
</feature>
<dbReference type="SUPFAM" id="SSF56042">
    <property type="entry name" value="PurM C-terminal domain-like"/>
    <property type="match status" value="1"/>
</dbReference>
<keyword evidence="2 4" id="KW-0418">Kinase</keyword>
<dbReference type="Pfam" id="PF00586">
    <property type="entry name" value="AIRS"/>
    <property type="match status" value="1"/>
</dbReference>
<reference evidence="5" key="1">
    <citation type="submission" date="2016-10" db="EMBL/GenBank/DDBJ databases">
        <authorList>
            <person name="Varghese N."/>
            <person name="Submissions S."/>
        </authorList>
    </citation>
    <scope>NUCLEOTIDE SEQUENCE [LARGE SCALE GENOMIC DNA]</scope>
    <source>
        <strain evidence="5">IBRC-M 10761</strain>
    </source>
</reference>